<accession>A0AAP8N0B8</accession>
<gene>
    <name evidence="1" type="ORF">BCS93_04240</name>
</gene>
<comment type="caution">
    <text evidence="1">The sequence shown here is derived from an EMBL/GenBank/DDBJ whole genome shotgun (WGS) entry which is preliminary data.</text>
</comment>
<dbReference type="EMBL" id="MDBO01000036">
    <property type="protein sequence ID" value="PMP14006.1"/>
    <property type="molecule type" value="Genomic_DNA"/>
</dbReference>
<dbReference type="PROSITE" id="PS51257">
    <property type="entry name" value="PROKAR_LIPOPROTEIN"/>
    <property type="match status" value="1"/>
</dbReference>
<dbReference type="Proteomes" id="UP000235611">
    <property type="component" value="Unassembled WGS sequence"/>
</dbReference>
<name>A0AAP8N0B8_9VIBR</name>
<evidence type="ECO:0000313" key="1">
    <source>
        <dbReference type="EMBL" id="PMP14006.1"/>
    </source>
</evidence>
<dbReference type="AlphaFoldDB" id="A0AAP8N0B8"/>
<protein>
    <submittedName>
        <fullName evidence="1">Uncharacterized protein</fullName>
    </submittedName>
</protein>
<proteinExistence type="predicted"/>
<sequence>MYKQIVTISCLGLALIGCSSTPDVDLTTASEAYNKAYGTYLTEPFKFGGRTYKSALRDFTEDEAQEAEKAFRQNSGGNVSMLFGGVALLTGDLTGAIDVAGGAVSNIASSNHPSARSGWVVGIDATEAKDGVEAKEIATHIIQSKTIELLRSKGNKIEMVVTKKAGKAKVGGAEIPPKTAYQLNDQIIFGMNNNHFYDDKRGFELNNDETQYVVTGNTIWWGVDVGNYMAFDKGYVKGYEGIEGYEQFMSDLTASLPSNFMYYSRPVPRQLLIENKDNSSWACDKCLEEESFLLYGQPIPRLYSNGEKLDFIKSTN</sequence>
<evidence type="ECO:0000313" key="2">
    <source>
        <dbReference type="Proteomes" id="UP000235611"/>
    </source>
</evidence>
<organism evidence="1 2">
    <name type="scientific">Vibrio breoganii</name>
    <dbReference type="NCBI Taxonomy" id="553239"/>
    <lineage>
        <taxon>Bacteria</taxon>
        <taxon>Pseudomonadati</taxon>
        <taxon>Pseudomonadota</taxon>
        <taxon>Gammaproteobacteria</taxon>
        <taxon>Vibrionales</taxon>
        <taxon>Vibrionaceae</taxon>
        <taxon>Vibrio</taxon>
    </lineage>
</organism>
<dbReference type="RefSeq" id="WP_102460316.1">
    <property type="nucleotide sequence ID" value="NZ_MCXS01000025.1"/>
</dbReference>
<reference evidence="2" key="1">
    <citation type="submission" date="2016-07" db="EMBL/GenBank/DDBJ databases">
        <title>Nontailed viruses are major unrecognized killers of bacteria in the ocean.</title>
        <authorList>
            <person name="Kauffman K."/>
            <person name="Hussain F."/>
            <person name="Yang J."/>
            <person name="Arevalo P."/>
            <person name="Brown J."/>
            <person name="Cutler M."/>
            <person name="Kelly L."/>
            <person name="Polz M.F."/>
        </authorList>
    </citation>
    <scope>NUCLEOTIDE SEQUENCE [LARGE SCALE GENOMIC DNA]</scope>
    <source>
        <strain evidence="2">10N.222.49.A5</strain>
    </source>
</reference>